<dbReference type="InterPro" id="IPR014710">
    <property type="entry name" value="RmlC-like_jellyroll"/>
</dbReference>
<proteinExistence type="predicted"/>
<feature type="domain" description="Cupin type-1" evidence="1">
    <location>
        <begin position="1"/>
        <end position="103"/>
    </location>
</feature>
<name>A0A814BAS3_9BILA</name>
<comment type="caution">
    <text evidence="2">The sequence shown here is derived from an EMBL/GenBank/DDBJ whole genome shotgun (WGS) entry which is preliminary data.</text>
</comment>
<dbReference type="InterPro" id="IPR006045">
    <property type="entry name" value="Cupin_1"/>
</dbReference>
<accession>A0A814BAS3</accession>
<organism evidence="2 3">
    <name type="scientific">Adineta steineri</name>
    <dbReference type="NCBI Taxonomy" id="433720"/>
    <lineage>
        <taxon>Eukaryota</taxon>
        <taxon>Metazoa</taxon>
        <taxon>Spiralia</taxon>
        <taxon>Gnathifera</taxon>
        <taxon>Rotifera</taxon>
        <taxon>Eurotatoria</taxon>
        <taxon>Bdelloidea</taxon>
        <taxon>Adinetida</taxon>
        <taxon>Adinetidae</taxon>
        <taxon>Adineta</taxon>
    </lineage>
</organism>
<dbReference type="SMART" id="SM00835">
    <property type="entry name" value="Cupin_1"/>
    <property type="match status" value="1"/>
</dbReference>
<dbReference type="SUPFAM" id="SSF51182">
    <property type="entry name" value="RmlC-like cupins"/>
    <property type="match status" value="1"/>
</dbReference>
<protein>
    <recommendedName>
        <fullName evidence="1">Cupin type-1 domain-containing protein</fullName>
    </recommendedName>
</protein>
<sequence length="290" mass="33906">MREPHWHPETAEMGYVIDGDARLTILAPYSSHRLNTLELKNDDVYFVPRAYPHYIGNMGDVEVKILLFFDQAIVYDISYQSSFLAYSREVLAASFKYDSTQLPNVPFNRQNLFIKRVNPDNLIITFWYFWRQPPDCSHLCPYESTLTHDRLTFDSSYYVPHYSEFVCPDNFRNLADWVYGWPKEEFGLQVELTTTKGYYIASCLKAKSIIFVKTDYLDKFFSEVYPYLRNTFVLITGQSDASSPGQYLSYLENDDSKITHWFGQNPEIHSSKNKKFTPIPIGKNTELISE</sequence>
<dbReference type="Pfam" id="PF00190">
    <property type="entry name" value="Cupin_1"/>
    <property type="match status" value="1"/>
</dbReference>
<dbReference type="EMBL" id="CAJNOG010000091">
    <property type="protein sequence ID" value="CAF0926639.1"/>
    <property type="molecule type" value="Genomic_DNA"/>
</dbReference>
<evidence type="ECO:0000313" key="2">
    <source>
        <dbReference type="EMBL" id="CAF0926639.1"/>
    </source>
</evidence>
<reference evidence="2" key="1">
    <citation type="submission" date="2021-02" db="EMBL/GenBank/DDBJ databases">
        <authorList>
            <person name="Nowell W R."/>
        </authorList>
    </citation>
    <scope>NUCLEOTIDE SEQUENCE</scope>
</reference>
<dbReference type="Gene3D" id="2.60.120.10">
    <property type="entry name" value="Jelly Rolls"/>
    <property type="match status" value="1"/>
</dbReference>
<evidence type="ECO:0000313" key="3">
    <source>
        <dbReference type="Proteomes" id="UP000663845"/>
    </source>
</evidence>
<dbReference type="AlphaFoldDB" id="A0A814BAS3"/>
<dbReference type="Proteomes" id="UP000663845">
    <property type="component" value="Unassembled WGS sequence"/>
</dbReference>
<gene>
    <name evidence="2" type="ORF">JYZ213_LOCUS11925</name>
</gene>
<evidence type="ECO:0000259" key="1">
    <source>
        <dbReference type="SMART" id="SM00835"/>
    </source>
</evidence>
<dbReference type="InterPro" id="IPR011051">
    <property type="entry name" value="RmlC_Cupin_sf"/>
</dbReference>